<dbReference type="Proteomes" id="UP001218188">
    <property type="component" value="Unassembled WGS sequence"/>
</dbReference>
<evidence type="ECO:0000256" key="1">
    <source>
        <dbReference type="SAM" id="MobiDB-lite"/>
    </source>
</evidence>
<feature type="region of interest" description="Disordered" evidence="1">
    <location>
        <begin position="264"/>
        <end position="286"/>
    </location>
</feature>
<feature type="region of interest" description="Disordered" evidence="1">
    <location>
        <begin position="40"/>
        <end position="66"/>
    </location>
</feature>
<feature type="compositionally biased region" description="Basic and acidic residues" evidence="1">
    <location>
        <begin position="266"/>
        <end position="286"/>
    </location>
</feature>
<reference evidence="2" key="1">
    <citation type="submission" date="2023-03" db="EMBL/GenBank/DDBJ databases">
        <title>Massive genome expansion in bonnet fungi (Mycena s.s.) driven by repeated elements and novel gene families across ecological guilds.</title>
        <authorList>
            <consortium name="Lawrence Berkeley National Laboratory"/>
            <person name="Harder C.B."/>
            <person name="Miyauchi S."/>
            <person name="Viragh M."/>
            <person name="Kuo A."/>
            <person name="Thoen E."/>
            <person name="Andreopoulos B."/>
            <person name="Lu D."/>
            <person name="Skrede I."/>
            <person name="Drula E."/>
            <person name="Henrissat B."/>
            <person name="Morin E."/>
            <person name="Kohler A."/>
            <person name="Barry K."/>
            <person name="LaButti K."/>
            <person name="Morin E."/>
            <person name="Salamov A."/>
            <person name="Lipzen A."/>
            <person name="Mereny Z."/>
            <person name="Hegedus B."/>
            <person name="Baldrian P."/>
            <person name="Stursova M."/>
            <person name="Weitz H."/>
            <person name="Taylor A."/>
            <person name="Grigoriev I.V."/>
            <person name="Nagy L.G."/>
            <person name="Martin F."/>
            <person name="Kauserud H."/>
        </authorList>
    </citation>
    <scope>NUCLEOTIDE SEQUENCE</scope>
    <source>
        <strain evidence="2">CBHHK200</strain>
    </source>
</reference>
<evidence type="ECO:0000313" key="3">
    <source>
        <dbReference type="Proteomes" id="UP001218188"/>
    </source>
</evidence>
<proteinExistence type="predicted"/>
<name>A0AAD6RWS2_9AGAR</name>
<keyword evidence="3" id="KW-1185">Reference proteome</keyword>
<sequence>MPVFFRCSRFSVTAAEINSAGGSIHHIRSPAQVNFYYGAATNAPRHNDPPPPSRPSRPTHDRTNRGAFMCSTNFSVNSSRINDCGGDLDCMYSPTRLFMHEPSSNGRYYAAGAYDDGYGNVHNNSHSGQSMDCDEIRGHDQRPPATHNYDGAQAIILPVADTYRRGSTSRHYPARDHRGRTIMLNIVGHLPIPSSDGATLKNPAMDLTIPMLDTAADIQGARMSVELHMSVPETITLWNDPPSHQSLEGNQEIDSKNPTVFVETLKNTDSEDGREREEIEDKSRMQ</sequence>
<evidence type="ECO:0000313" key="2">
    <source>
        <dbReference type="EMBL" id="KAJ7016248.1"/>
    </source>
</evidence>
<comment type="caution">
    <text evidence="2">The sequence shown here is derived from an EMBL/GenBank/DDBJ whole genome shotgun (WGS) entry which is preliminary data.</text>
</comment>
<dbReference type="EMBL" id="JARJCM010000549">
    <property type="protein sequence ID" value="KAJ7016248.1"/>
    <property type="molecule type" value="Genomic_DNA"/>
</dbReference>
<protein>
    <submittedName>
        <fullName evidence="2">Uncharacterized protein</fullName>
    </submittedName>
</protein>
<accession>A0AAD6RWS2</accession>
<gene>
    <name evidence="2" type="ORF">C8F04DRAFT_1202793</name>
</gene>
<organism evidence="2 3">
    <name type="scientific">Mycena alexandri</name>
    <dbReference type="NCBI Taxonomy" id="1745969"/>
    <lineage>
        <taxon>Eukaryota</taxon>
        <taxon>Fungi</taxon>
        <taxon>Dikarya</taxon>
        <taxon>Basidiomycota</taxon>
        <taxon>Agaricomycotina</taxon>
        <taxon>Agaricomycetes</taxon>
        <taxon>Agaricomycetidae</taxon>
        <taxon>Agaricales</taxon>
        <taxon>Marasmiineae</taxon>
        <taxon>Mycenaceae</taxon>
        <taxon>Mycena</taxon>
    </lineage>
</organism>
<dbReference type="AlphaFoldDB" id="A0AAD6RWS2"/>